<dbReference type="Proteomes" id="UP000606974">
    <property type="component" value="Unassembled WGS sequence"/>
</dbReference>
<gene>
    <name evidence="2" type="ORF">GJ744_004024</name>
</gene>
<organism evidence="2 3">
    <name type="scientific">Endocarpon pusillum</name>
    <dbReference type="NCBI Taxonomy" id="364733"/>
    <lineage>
        <taxon>Eukaryota</taxon>
        <taxon>Fungi</taxon>
        <taxon>Dikarya</taxon>
        <taxon>Ascomycota</taxon>
        <taxon>Pezizomycotina</taxon>
        <taxon>Eurotiomycetes</taxon>
        <taxon>Chaetothyriomycetidae</taxon>
        <taxon>Verrucariales</taxon>
        <taxon>Verrucariaceae</taxon>
        <taxon>Endocarpon</taxon>
    </lineage>
</organism>
<name>A0A8H7A9Y5_9EURO</name>
<protein>
    <submittedName>
        <fullName evidence="2">Uncharacterized protein</fullName>
    </submittedName>
</protein>
<evidence type="ECO:0000313" key="2">
    <source>
        <dbReference type="EMBL" id="KAF7503266.1"/>
    </source>
</evidence>
<accession>A0A8H7A9Y5</accession>
<keyword evidence="1" id="KW-0812">Transmembrane</keyword>
<keyword evidence="1" id="KW-1133">Transmembrane helix</keyword>
<evidence type="ECO:0000256" key="1">
    <source>
        <dbReference type="SAM" id="Phobius"/>
    </source>
</evidence>
<proteinExistence type="predicted"/>
<comment type="caution">
    <text evidence="2">The sequence shown here is derived from an EMBL/GenBank/DDBJ whole genome shotgun (WGS) entry which is preliminary data.</text>
</comment>
<keyword evidence="3" id="KW-1185">Reference proteome</keyword>
<keyword evidence="1" id="KW-0472">Membrane</keyword>
<feature type="transmembrane region" description="Helical" evidence="1">
    <location>
        <begin position="67"/>
        <end position="84"/>
    </location>
</feature>
<dbReference type="AlphaFoldDB" id="A0A8H7A9Y5"/>
<sequence>MISNSSSTRKDPDVYRHKPLSLQYAGGLAQGKPWPLSVPAVTHREEKWSPTRGRLLLSTSTTIDSPLSPLIPFLVCSIAGFVCLQRSRMACRCRTLALKS</sequence>
<evidence type="ECO:0000313" key="3">
    <source>
        <dbReference type="Proteomes" id="UP000606974"/>
    </source>
</evidence>
<dbReference type="EMBL" id="JAACFV010000187">
    <property type="protein sequence ID" value="KAF7503266.1"/>
    <property type="molecule type" value="Genomic_DNA"/>
</dbReference>
<reference evidence="2" key="1">
    <citation type="submission" date="2020-02" db="EMBL/GenBank/DDBJ databases">
        <authorList>
            <person name="Palmer J.M."/>
        </authorList>
    </citation>
    <scope>NUCLEOTIDE SEQUENCE</scope>
    <source>
        <strain evidence="2">EPUS1.4</strain>
        <tissue evidence="2">Thallus</tissue>
    </source>
</reference>